<dbReference type="PANTHER" id="PTHR43888">
    <property type="entry name" value="DNAJ-LIKE-2, ISOFORM A-RELATED"/>
    <property type="match status" value="1"/>
</dbReference>
<dbReference type="Pfam" id="PF00684">
    <property type="entry name" value="DnaJ_CXXCXGXG"/>
    <property type="match status" value="1"/>
</dbReference>
<dbReference type="SMART" id="SM00271">
    <property type="entry name" value="DnaJ"/>
    <property type="match status" value="1"/>
</dbReference>
<feature type="domain" description="J" evidence="7">
    <location>
        <begin position="22"/>
        <end position="87"/>
    </location>
</feature>
<dbReference type="GO" id="GO:0030544">
    <property type="term" value="F:Hsp70 protein binding"/>
    <property type="evidence" value="ECO:0007669"/>
    <property type="project" value="InterPro"/>
</dbReference>
<dbReference type="PROSITE" id="PS50076">
    <property type="entry name" value="DNAJ_2"/>
    <property type="match status" value="1"/>
</dbReference>
<dbReference type="SUPFAM" id="SSF46565">
    <property type="entry name" value="Chaperone J-domain"/>
    <property type="match status" value="1"/>
</dbReference>
<accession>A0A9P1M9I3</accession>
<gene>
    <name evidence="9" type="ORF">PPNO1_LOCUS4958</name>
</gene>
<dbReference type="InterPro" id="IPR044713">
    <property type="entry name" value="DNJA1/2-like"/>
</dbReference>
<feature type="chain" id="PRO_5040271149" description="DnaJ-domain-containing protein" evidence="6">
    <location>
        <begin position="20"/>
        <end position="339"/>
    </location>
</feature>
<feature type="domain" description="CR-type" evidence="8">
    <location>
        <begin position="108"/>
        <end position="190"/>
    </location>
</feature>
<name>A0A9P1M9I3_9PEZI</name>
<evidence type="ECO:0000256" key="3">
    <source>
        <dbReference type="ARBA" id="ARBA00022771"/>
    </source>
</evidence>
<dbReference type="InterPro" id="IPR001623">
    <property type="entry name" value="DnaJ_domain"/>
</dbReference>
<dbReference type="SUPFAM" id="SSF57938">
    <property type="entry name" value="DnaJ/Hsp40 cysteine-rich domain"/>
    <property type="match status" value="1"/>
</dbReference>
<dbReference type="OrthoDB" id="550424at2759"/>
<dbReference type="GO" id="GO:0008270">
    <property type="term" value="F:zinc ion binding"/>
    <property type="evidence" value="ECO:0007669"/>
    <property type="project" value="UniProtKB-KW"/>
</dbReference>
<evidence type="ECO:0000256" key="1">
    <source>
        <dbReference type="ARBA" id="ARBA00022723"/>
    </source>
</evidence>
<dbReference type="InterPro" id="IPR002939">
    <property type="entry name" value="DnaJ_C"/>
</dbReference>
<dbReference type="CDD" id="cd06257">
    <property type="entry name" value="DnaJ"/>
    <property type="match status" value="1"/>
</dbReference>
<dbReference type="SUPFAM" id="SSF49493">
    <property type="entry name" value="HSP40/DnaJ peptide-binding domain"/>
    <property type="match status" value="1"/>
</dbReference>
<evidence type="ECO:0000256" key="6">
    <source>
        <dbReference type="SAM" id="SignalP"/>
    </source>
</evidence>
<evidence type="ECO:0000256" key="4">
    <source>
        <dbReference type="ARBA" id="ARBA00022833"/>
    </source>
</evidence>
<dbReference type="Gene3D" id="1.10.287.110">
    <property type="entry name" value="DnaJ domain"/>
    <property type="match status" value="1"/>
</dbReference>
<dbReference type="InterPro" id="IPR036869">
    <property type="entry name" value="J_dom_sf"/>
</dbReference>
<evidence type="ECO:0008006" key="11">
    <source>
        <dbReference type="Google" id="ProtNLM"/>
    </source>
</evidence>
<proteinExistence type="predicted"/>
<keyword evidence="3 5" id="KW-0863">Zinc-finger</keyword>
<sequence length="339" mass="38081">MLLKKAAILLFSLAQLALSAEDYYQVLGVSRDAPEKSIKSAYRKLSKKFHPDKNPGDSSAKDKFVEVSEAYEALSDPELRRIYDQYGHDGGPSVELRVAVGLRDFYNGADTEFHWEKQHVCEQCDGTGAADGVVETCPHCHGNGMRIVKRQLAPGMFQQFQSPCDACGQRGKIVKHKCPTCQGQRVIRKATPVDLKIPAAPLRSGRGLFRRRGDDLVWSEVLSLREAWMGDWTRNLTHLDGHVVYLGRKRGEVVQPGQVETVVGEGMPKYHEDGDSVYHKTEFGNLLVEYTVILPDQMISGMEKDFWSIWEKWRASNGIDLQKDGGRPIPESKPSHDEL</sequence>
<feature type="zinc finger region" description="CR-type" evidence="5">
    <location>
        <begin position="108"/>
        <end position="190"/>
    </location>
</feature>
<dbReference type="InterPro" id="IPR018253">
    <property type="entry name" value="DnaJ_domain_CS"/>
</dbReference>
<reference evidence="9" key="1">
    <citation type="submission" date="2022-11" db="EMBL/GenBank/DDBJ databases">
        <authorList>
            <person name="Scott C."/>
            <person name="Bruce N."/>
        </authorList>
    </citation>
    <scope>NUCLEOTIDE SEQUENCE</scope>
</reference>
<dbReference type="InterPro" id="IPR036410">
    <property type="entry name" value="HSP_DnaJ_Cys-rich_dom_sf"/>
</dbReference>
<keyword evidence="4 5" id="KW-0862">Zinc</keyword>
<protein>
    <recommendedName>
        <fullName evidence="11">DnaJ-domain-containing protein</fullName>
    </recommendedName>
</protein>
<evidence type="ECO:0000256" key="2">
    <source>
        <dbReference type="ARBA" id="ARBA00022737"/>
    </source>
</evidence>
<keyword evidence="6" id="KW-0732">Signal</keyword>
<dbReference type="Pfam" id="PF01556">
    <property type="entry name" value="DnaJ_C"/>
    <property type="match status" value="1"/>
</dbReference>
<keyword evidence="2" id="KW-0677">Repeat</keyword>
<dbReference type="Gene3D" id="6.20.20.10">
    <property type="match status" value="2"/>
</dbReference>
<evidence type="ECO:0000259" key="8">
    <source>
        <dbReference type="PROSITE" id="PS51188"/>
    </source>
</evidence>
<organism evidence="9 10">
    <name type="scientific">Parascedosporium putredinis</name>
    <dbReference type="NCBI Taxonomy" id="1442378"/>
    <lineage>
        <taxon>Eukaryota</taxon>
        <taxon>Fungi</taxon>
        <taxon>Dikarya</taxon>
        <taxon>Ascomycota</taxon>
        <taxon>Pezizomycotina</taxon>
        <taxon>Sordariomycetes</taxon>
        <taxon>Hypocreomycetidae</taxon>
        <taxon>Microascales</taxon>
        <taxon>Microascaceae</taxon>
        <taxon>Parascedosporium</taxon>
    </lineage>
</organism>
<evidence type="ECO:0000259" key="7">
    <source>
        <dbReference type="PROSITE" id="PS50076"/>
    </source>
</evidence>
<dbReference type="Gene3D" id="2.60.260.20">
    <property type="entry name" value="Urease metallochaperone UreE, N-terminal domain"/>
    <property type="match status" value="1"/>
</dbReference>
<evidence type="ECO:0000256" key="5">
    <source>
        <dbReference type="PROSITE-ProRule" id="PRU00546"/>
    </source>
</evidence>
<dbReference type="InterPro" id="IPR008971">
    <property type="entry name" value="HSP40/DnaJ_pept-bd"/>
</dbReference>
<dbReference type="PROSITE" id="PS51188">
    <property type="entry name" value="ZF_CR"/>
    <property type="match status" value="1"/>
</dbReference>
<dbReference type="InterPro" id="IPR001305">
    <property type="entry name" value="HSP_DnaJ_Cys-rich_dom"/>
</dbReference>
<dbReference type="PROSITE" id="PS00636">
    <property type="entry name" value="DNAJ_1"/>
    <property type="match status" value="1"/>
</dbReference>
<evidence type="ECO:0000313" key="9">
    <source>
        <dbReference type="EMBL" id="CAI4215242.1"/>
    </source>
</evidence>
<dbReference type="GO" id="GO:0006457">
    <property type="term" value="P:protein folding"/>
    <property type="evidence" value="ECO:0007669"/>
    <property type="project" value="InterPro"/>
</dbReference>
<evidence type="ECO:0000313" key="10">
    <source>
        <dbReference type="Proteomes" id="UP000838763"/>
    </source>
</evidence>
<comment type="caution">
    <text evidence="9">The sequence shown here is derived from an EMBL/GenBank/DDBJ whole genome shotgun (WGS) entry which is preliminary data.</text>
</comment>
<dbReference type="PRINTS" id="PR00625">
    <property type="entry name" value="JDOMAIN"/>
</dbReference>
<dbReference type="Pfam" id="PF00226">
    <property type="entry name" value="DnaJ"/>
    <property type="match status" value="1"/>
</dbReference>
<keyword evidence="1 5" id="KW-0479">Metal-binding</keyword>
<dbReference type="GO" id="GO:0051082">
    <property type="term" value="F:unfolded protein binding"/>
    <property type="evidence" value="ECO:0007669"/>
    <property type="project" value="InterPro"/>
</dbReference>
<dbReference type="AlphaFoldDB" id="A0A9P1M9I3"/>
<dbReference type="Proteomes" id="UP000838763">
    <property type="component" value="Unassembled WGS sequence"/>
</dbReference>
<dbReference type="CDD" id="cd10719">
    <property type="entry name" value="DnaJ_zf"/>
    <property type="match status" value="1"/>
</dbReference>
<dbReference type="EMBL" id="CALLCH030000012">
    <property type="protein sequence ID" value="CAI4215242.1"/>
    <property type="molecule type" value="Genomic_DNA"/>
</dbReference>
<feature type="signal peptide" evidence="6">
    <location>
        <begin position="1"/>
        <end position="19"/>
    </location>
</feature>
<keyword evidence="10" id="KW-1185">Reference proteome</keyword>